<dbReference type="Gene3D" id="3.40.50.720">
    <property type="entry name" value="NAD(P)-binding Rossmann-like Domain"/>
    <property type="match status" value="1"/>
</dbReference>
<organism evidence="3 4">
    <name type="scientific">Dactylosporangium darangshiense</name>
    <dbReference type="NCBI Taxonomy" id="579108"/>
    <lineage>
        <taxon>Bacteria</taxon>
        <taxon>Bacillati</taxon>
        <taxon>Actinomycetota</taxon>
        <taxon>Actinomycetes</taxon>
        <taxon>Micromonosporales</taxon>
        <taxon>Micromonosporaceae</taxon>
        <taxon>Dactylosporangium</taxon>
    </lineage>
</organism>
<dbReference type="InterPro" id="IPR051225">
    <property type="entry name" value="NAD(P)_epim/dehydratase"/>
</dbReference>
<feature type="domain" description="NAD-dependent epimerase/dehydratase" evidence="2">
    <location>
        <begin position="96"/>
        <end position="224"/>
    </location>
</feature>
<protein>
    <recommendedName>
        <fullName evidence="2">NAD-dependent epimerase/dehydratase domain-containing protein</fullName>
    </recommendedName>
</protein>
<evidence type="ECO:0000259" key="2">
    <source>
        <dbReference type="Pfam" id="PF01370"/>
    </source>
</evidence>
<reference evidence="4" key="1">
    <citation type="journal article" date="2019" name="Int. J. Syst. Evol. Microbiol.">
        <title>The Global Catalogue of Microorganisms (GCM) 10K type strain sequencing project: providing services to taxonomists for standard genome sequencing and annotation.</title>
        <authorList>
            <consortium name="The Broad Institute Genomics Platform"/>
            <consortium name="The Broad Institute Genome Sequencing Center for Infectious Disease"/>
            <person name="Wu L."/>
            <person name="Ma J."/>
        </authorList>
    </citation>
    <scope>NUCLEOTIDE SEQUENCE [LARGE SCALE GENOMIC DNA]</scope>
    <source>
        <strain evidence="4">JCM 17441</strain>
    </source>
</reference>
<dbReference type="InterPro" id="IPR036291">
    <property type="entry name" value="NAD(P)-bd_dom_sf"/>
</dbReference>
<comment type="caution">
    <text evidence="3">The sequence shown here is derived from an EMBL/GenBank/DDBJ whole genome shotgun (WGS) entry which is preliminary data.</text>
</comment>
<dbReference type="RefSeq" id="WP_345128987.1">
    <property type="nucleotide sequence ID" value="NZ_BAABAT010000011.1"/>
</dbReference>
<dbReference type="InterPro" id="IPR001509">
    <property type="entry name" value="Epimerase_deHydtase"/>
</dbReference>
<keyword evidence="4" id="KW-1185">Reference proteome</keyword>
<name>A0ABP8DB67_9ACTN</name>
<evidence type="ECO:0000313" key="3">
    <source>
        <dbReference type="EMBL" id="GAA4251411.1"/>
    </source>
</evidence>
<proteinExistence type="inferred from homology"/>
<sequence>MKRILITGGAGKVAALLRTRLAGPGRTLRLFDLHEPAPLDRVGGLREAGGLGTAGGLGDAGGLARASGLNDAGGLRRVGGLSDAGGLARVGELGEAGDEEVVIGSVDDAEAVARACEGVDGVVHLGGLAKEATAEDALRVNAYGSWCVLEGARRAGARVVLASSTHAAGFTDAREAPPGGVPADTPARPDTMYGWSKVAAEAAGRLYADRFGMDVVCLRIGMWVAEPPGLRGLSMWLSPDDGARLVEAALTVPAPGYRIVWGVSRNTRGICSLAEGEAIGYFPRDDAEVFAAQRIAAFGEPDFPGTPELYRMGGAWCEIPLGVPPAPR</sequence>
<comment type="similarity">
    <text evidence="1">Belongs to the NAD(P)-dependent epimerase/dehydratase family.</text>
</comment>
<evidence type="ECO:0000256" key="1">
    <source>
        <dbReference type="ARBA" id="ARBA00007637"/>
    </source>
</evidence>
<dbReference type="EMBL" id="BAABAT010000011">
    <property type="protein sequence ID" value="GAA4251411.1"/>
    <property type="molecule type" value="Genomic_DNA"/>
</dbReference>
<dbReference type="PANTHER" id="PTHR42687:SF1">
    <property type="entry name" value="L-THREONINE 3-DEHYDROGENASE, MITOCHONDRIAL"/>
    <property type="match status" value="1"/>
</dbReference>
<evidence type="ECO:0000313" key="4">
    <source>
        <dbReference type="Proteomes" id="UP001500620"/>
    </source>
</evidence>
<accession>A0ABP8DB67</accession>
<dbReference type="SUPFAM" id="SSF51735">
    <property type="entry name" value="NAD(P)-binding Rossmann-fold domains"/>
    <property type="match status" value="1"/>
</dbReference>
<gene>
    <name evidence="3" type="ORF">GCM10022255_043950</name>
</gene>
<dbReference type="Proteomes" id="UP001500620">
    <property type="component" value="Unassembled WGS sequence"/>
</dbReference>
<dbReference type="Pfam" id="PF01370">
    <property type="entry name" value="Epimerase"/>
    <property type="match status" value="1"/>
</dbReference>
<dbReference type="PANTHER" id="PTHR42687">
    <property type="entry name" value="L-THREONINE 3-DEHYDROGENASE"/>
    <property type="match status" value="1"/>
</dbReference>